<sequence>MTMVSSSRTAAENLQNLEMARNHSTQATDIGADLQERPPTFRLPPEQCVRPWTSGLHTAHSTNPDTTTTSSKSSIDSYAVPSSYELNAMPGNEQHSIRLSKKIQEYELNRGRINGRTKPQQPDLVDDDIHLHFRHL</sequence>
<evidence type="ECO:0000313" key="2">
    <source>
        <dbReference type="EMBL" id="KAK2940138.1"/>
    </source>
</evidence>
<proteinExistence type="predicted"/>
<dbReference type="Proteomes" id="UP001281761">
    <property type="component" value="Unassembled WGS sequence"/>
</dbReference>
<feature type="compositionally biased region" description="Low complexity" evidence="1">
    <location>
        <begin position="58"/>
        <end position="76"/>
    </location>
</feature>
<comment type="caution">
    <text evidence="2">The sequence shown here is derived from an EMBL/GenBank/DDBJ whole genome shotgun (WGS) entry which is preliminary data.</text>
</comment>
<accession>A0ABQ9WLA6</accession>
<reference evidence="2 3" key="1">
    <citation type="journal article" date="2022" name="bioRxiv">
        <title>Genomics of Preaxostyla Flagellates Illuminates Evolutionary Transitions and the Path Towards Mitochondrial Loss.</title>
        <authorList>
            <person name="Novak L.V.F."/>
            <person name="Treitli S.C."/>
            <person name="Pyrih J."/>
            <person name="Halakuc P."/>
            <person name="Pipaliya S.V."/>
            <person name="Vacek V."/>
            <person name="Brzon O."/>
            <person name="Soukal P."/>
            <person name="Eme L."/>
            <person name="Dacks J.B."/>
            <person name="Karnkowska A."/>
            <person name="Elias M."/>
            <person name="Hampl V."/>
        </authorList>
    </citation>
    <scope>NUCLEOTIDE SEQUENCE [LARGE SCALE GENOMIC DNA]</scope>
    <source>
        <strain evidence="2">NAU3</strain>
        <tissue evidence="2">Gut</tissue>
    </source>
</reference>
<dbReference type="EMBL" id="JARBJD010000733">
    <property type="protein sequence ID" value="KAK2940138.1"/>
    <property type="molecule type" value="Genomic_DNA"/>
</dbReference>
<keyword evidence="3" id="KW-1185">Reference proteome</keyword>
<organism evidence="2 3">
    <name type="scientific">Blattamonas nauphoetae</name>
    <dbReference type="NCBI Taxonomy" id="2049346"/>
    <lineage>
        <taxon>Eukaryota</taxon>
        <taxon>Metamonada</taxon>
        <taxon>Preaxostyla</taxon>
        <taxon>Oxymonadida</taxon>
        <taxon>Blattamonas</taxon>
    </lineage>
</organism>
<protein>
    <submittedName>
        <fullName evidence="2">Uncharacterized protein</fullName>
    </submittedName>
</protein>
<name>A0ABQ9WLA6_9EUKA</name>
<evidence type="ECO:0000256" key="1">
    <source>
        <dbReference type="SAM" id="MobiDB-lite"/>
    </source>
</evidence>
<evidence type="ECO:0000313" key="3">
    <source>
        <dbReference type="Proteomes" id="UP001281761"/>
    </source>
</evidence>
<feature type="region of interest" description="Disordered" evidence="1">
    <location>
        <begin position="27"/>
        <end position="76"/>
    </location>
</feature>
<gene>
    <name evidence="2" type="ORF">BLNAU_24952</name>
</gene>